<dbReference type="InterPro" id="IPR013785">
    <property type="entry name" value="Aldolase_TIM"/>
</dbReference>
<evidence type="ECO:0000313" key="2">
    <source>
        <dbReference type="EMBL" id="KZW02604.1"/>
    </source>
</evidence>
<dbReference type="InParanoid" id="A0A165PSC0"/>
<dbReference type="InterPro" id="IPR002220">
    <property type="entry name" value="DapA-like"/>
</dbReference>
<dbReference type="PANTHER" id="PTHR12128">
    <property type="entry name" value="DIHYDRODIPICOLINATE SYNTHASE"/>
    <property type="match status" value="1"/>
</dbReference>
<dbReference type="SMART" id="SM01130">
    <property type="entry name" value="DHDPS"/>
    <property type="match status" value="1"/>
</dbReference>
<dbReference type="PRINTS" id="PR00146">
    <property type="entry name" value="DHPICSNTHASE"/>
</dbReference>
<evidence type="ECO:0000313" key="3">
    <source>
        <dbReference type="Proteomes" id="UP000077266"/>
    </source>
</evidence>
<reference evidence="2 3" key="1">
    <citation type="journal article" date="2016" name="Mol. Biol. Evol.">
        <title>Comparative Genomics of Early-Diverging Mushroom-Forming Fungi Provides Insights into the Origins of Lignocellulose Decay Capabilities.</title>
        <authorList>
            <person name="Nagy L.G."/>
            <person name="Riley R."/>
            <person name="Tritt A."/>
            <person name="Adam C."/>
            <person name="Daum C."/>
            <person name="Floudas D."/>
            <person name="Sun H."/>
            <person name="Yadav J.S."/>
            <person name="Pangilinan J."/>
            <person name="Larsson K.H."/>
            <person name="Matsuura K."/>
            <person name="Barry K."/>
            <person name="Labutti K."/>
            <person name="Kuo R."/>
            <person name="Ohm R.A."/>
            <person name="Bhattacharya S.S."/>
            <person name="Shirouzu T."/>
            <person name="Yoshinaga Y."/>
            <person name="Martin F.M."/>
            <person name="Grigoriev I.V."/>
            <person name="Hibbett D.S."/>
        </authorList>
    </citation>
    <scope>NUCLEOTIDE SEQUENCE [LARGE SCALE GENOMIC DNA]</scope>
    <source>
        <strain evidence="2 3">HHB12029</strain>
    </source>
</reference>
<dbReference type="STRING" id="1314781.A0A165PSC0"/>
<organism evidence="2 3">
    <name type="scientific">Exidia glandulosa HHB12029</name>
    <dbReference type="NCBI Taxonomy" id="1314781"/>
    <lineage>
        <taxon>Eukaryota</taxon>
        <taxon>Fungi</taxon>
        <taxon>Dikarya</taxon>
        <taxon>Basidiomycota</taxon>
        <taxon>Agaricomycotina</taxon>
        <taxon>Agaricomycetes</taxon>
        <taxon>Auriculariales</taxon>
        <taxon>Exidiaceae</taxon>
        <taxon>Exidia</taxon>
    </lineage>
</organism>
<name>A0A165PSC0_EXIGL</name>
<dbReference type="Pfam" id="PF00701">
    <property type="entry name" value="DHDPS"/>
    <property type="match status" value="1"/>
</dbReference>
<dbReference type="EMBL" id="KV425887">
    <property type="protein sequence ID" value="KZW02604.1"/>
    <property type="molecule type" value="Genomic_DNA"/>
</dbReference>
<dbReference type="SUPFAM" id="SSF51569">
    <property type="entry name" value="Aldolase"/>
    <property type="match status" value="1"/>
</dbReference>
<dbReference type="OrthoDB" id="191315at2759"/>
<proteinExistence type="predicted"/>
<protein>
    <submittedName>
        <fullName evidence="2">Aldolase</fullName>
    </submittedName>
</protein>
<dbReference type="Gene3D" id="3.20.20.70">
    <property type="entry name" value="Aldolase class I"/>
    <property type="match status" value="1"/>
</dbReference>
<dbReference type="CDD" id="cd00408">
    <property type="entry name" value="DHDPS-like"/>
    <property type="match status" value="1"/>
</dbReference>
<sequence>MVANEVHTRRVLKPGIAAPMPTFFTGDNEDLDIEAFTKHVVRIAKAGVGIVIAGSMGEAHHLTSAERSTLIRSAREALDAAGLHDVPIVAGTGLAGTRVTIELTREAAAAGADYAIVISAGYFVGALANNKEAQKQLFTDVADASPIPVIIYNYPGATGGLDLESDVISELAMHPNICGVKLTCGNVGKLTRIAAAVAAPGFAEEYPRTNTLVPGETPFLVYGGFIDFLVPSLAAQAHGAITGLANIAPYSIAKMYELAVKAFTDPSKGSQYLAEAQELQGVIADADRTIALAGIPGTKYLLEKLHHYGGAPRKPVLRLSQKQEEALWAHPHTEAIVKLEESLAPKKALTNGHTV</sequence>
<dbReference type="AlphaFoldDB" id="A0A165PSC0"/>
<keyword evidence="3" id="KW-1185">Reference proteome</keyword>
<dbReference type="PANTHER" id="PTHR12128:SF66">
    <property type="entry name" value="4-HYDROXY-2-OXOGLUTARATE ALDOLASE, MITOCHONDRIAL"/>
    <property type="match status" value="1"/>
</dbReference>
<accession>A0A165PSC0</accession>
<gene>
    <name evidence="2" type="ORF">EXIGLDRAFT_732860</name>
</gene>
<keyword evidence="1" id="KW-0456">Lyase</keyword>
<dbReference type="GO" id="GO:0008840">
    <property type="term" value="F:4-hydroxy-tetrahydrodipicolinate synthase activity"/>
    <property type="evidence" value="ECO:0007669"/>
    <property type="project" value="TreeGrafter"/>
</dbReference>
<dbReference type="Proteomes" id="UP000077266">
    <property type="component" value="Unassembled WGS sequence"/>
</dbReference>
<evidence type="ECO:0000256" key="1">
    <source>
        <dbReference type="ARBA" id="ARBA00023239"/>
    </source>
</evidence>